<dbReference type="EMBL" id="CAXAMN010023929">
    <property type="protein sequence ID" value="CAK9082450.1"/>
    <property type="molecule type" value="Genomic_DNA"/>
</dbReference>
<evidence type="ECO:0000256" key="1">
    <source>
        <dbReference type="ARBA" id="ARBA00003343"/>
    </source>
</evidence>
<dbReference type="InterPro" id="IPR001452">
    <property type="entry name" value="SH3_domain"/>
</dbReference>
<evidence type="ECO:0000313" key="8">
    <source>
        <dbReference type="EMBL" id="CAK9082450.1"/>
    </source>
</evidence>
<dbReference type="EC" id="2.7.1.160" evidence="2"/>
<dbReference type="SUPFAM" id="SSF56399">
    <property type="entry name" value="ADP-ribosylation"/>
    <property type="match status" value="1"/>
</dbReference>
<dbReference type="SUPFAM" id="SSF50044">
    <property type="entry name" value="SH3-domain"/>
    <property type="match status" value="1"/>
</dbReference>
<name>A0ABP0Q2G2_9DINO</name>
<evidence type="ECO:0000256" key="5">
    <source>
        <dbReference type="PROSITE-ProRule" id="PRU00192"/>
    </source>
</evidence>
<evidence type="ECO:0000313" key="9">
    <source>
        <dbReference type="Proteomes" id="UP001642484"/>
    </source>
</evidence>
<evidence type="ECO:0000256" key="4">
    <source>
        <dbReference type="ARBA" id="ARBA00047949"/>
    </source>
</evidence>
<comment type="caution">
    <text evidence="8">The sequence shown here is derived from an EMBL/GenBank/DDBJ whole genome shotgun (WGS) entry which is preliminary data.</text>
</comment>
<dbReference type="Proteomes" id="UP001642484">
    <property type="component" value="Unassembled WGS sequence"/>
</dbReference>
<comment type="function">
    <text evidence="1">Catalyzes the last step of tRNA splicing, the transfer of the splice junction 2'-phosphate from ligated tRNA to NAD to produce ADP-ribose 1''-2'' cyclic phosphate.</text>
</comment>
<feature type="region of interest" description="Disordered" evidence="6">
    <location>
        <begin position="104"/>
        <end position="129"/>
    </location>
</feature>
<proteinExistence type="predicted"/>
<accession>A0ABP0Q2G2</accession>
<gene>
    <name evidence="8" type="ORF">CCMP2556_LOCUS40280</name>
</gene>
<dbReference type="Pfam" id="PF01885">
    <property type="entry name" value="PTS_2-RNA"/>
    <property type="match status" value="1"/>
</dbReference>
<feature type="domain" description="SH3" evidence="7">
    <location>
        <begin position="133"/>
        <end position="202"/>
    </location>
</feature>
<dbReference type="InterPro" id="IPR042080">
    <property type="entry name" value="RNA_2'-PTrans_N"/>
</dbReference>
<comment type="catalytic activity">
    <reaction evidence="4">
        <text>2'-phospho-[ligated tRNA] + NAD(+) = mature tRNA + ADP-alpha-D-ribose 1'',2''-cyclic phosphate + nicotinamide</text>
        <dbReference type="Rhea" id="RHEA:23324"/>
        <dbReference type="Rhea" id="RHEA-COMP:11106"/>
        <dbReference type="Rhea" id="RHEA-COMP:11107"/>
        <dbReference type="ChEBI" id="CHEBI:17154"/>
        <dbReference type="ChEBI" id="CHEBI:57540"/>
        <dbReference type="ChEBI" id="CHEBI:76596"/>
        <dbReference type="ChEBI" id="CHEBI:82883"/>
        <dbReference type="ChEBI" id="CHEBI:85027"/>
        <dbReference type="EC" id="2.7.1.160"/>
    </reaction>
</comment>
<dbReference type="InterPro" id="IPR002745">
    <property type="entry name" value="Ptrans_KptA/Tpt1"/>
</dbReference>
<dbReference type="Gene3D" id="2.30.30.40">
    <property type="entry name" value="SH3 Domains"/>
    <property type="match status" value="1"/>
</dbReference>
<protein>
    <recommendedName>
        <fullName evidence="2">2'-phosphotransferase</fullName>
        <ecNumber evidence="2">2.7.1.160</ecNumber>
    </recommendedName>
</protein>
<dbReference type="Gene3D" id="1.10.10.970">
    <property type="entry name" value="RNA 2'-phosphotransferase, Tpt1/KptA family, N-terminal domain"/>
    <property type="match status" value="1"/>
</dbReference>
<organism evidence="8 9">
    <name type="scientific">Durusdinium trenchii</name>
    <dbReference type="NCBI Taxonomy" id="1381693"/>
    <lineage>
        <taxon>Eukaryota</taxon>
        <taxon>Sar</taxon>
        <taxon>Alveolata</taxon>
        <taxon>Dinophyceae</taxon>
        <taxon>Suessiales</taxon>
        <taxon>Symbiodiniaceae</taxon>
        <taxon>Durusdinium</taxon>
    </lineage>
</organism>
<dbReference type="InterPro" id="IPR036028">
    <property type="entry name" value="SH3-like_dom_sf"/>
</dbReference>
<keyword evidence="3 5" id="KW-0728">SH3 domain</keyword>
<sequence>MAPRKSYNDLSKAMTCLLRHAGKKRGLYFTAGGFVRLWDLLPCLRCHTVSEDVEQDVVEIVNVMFNKDGSPRFEQTIGPDQHIWVRATRKHTIRAINPELPAEITEQDVEEGRRHRKKNQEEQQWAATGSSQLPPIVGRVKADFKGSEFVDQEYPHERYLDLQRGEFVIVRSMSPEEGWFRGTTLTGEEGRFPAVFFQPAEGAETQ</sequence>
<reference evidence="8 9" key="1">
    <citation type="submission" date="2024-02" db="EMBL/GenBank/DDBJ databases">
        <authorList>
            <person name="Chen Y."/>
            <person name="Shah S."/>
            <person name="Dougan E. K."/>
            <person name="Thang M."/>
            <person name="Chan C."/>
        </authorList>
    </citation>
    <scope>NUCLEOTIDE SEQUENCE [LARGE SCALE GENOMIC DNA]</scope>
</reference>
<keyword evidence="9" id="KW-1185">Reference proteome</keyword>
<evidence type="ECO:0000259" key="7">
    <source>
        <dbReference type="PROSITE" id="PS50002"/>
    </source>
</evidence>
<evidence type="ECO:0000256" key="6">
    <source>
        <dbReference type="SAM" id="MobiDB-lite"/>
    </source>
</evidence>
<evidence type="ECO:0000256" key="3">
    <source>
        <dbReference type="ARBA" id="ARBA00022443"/>
    </source>
</evidence>
<dbReference type="SMART" id="SM00326">
    <property type="entry name" value="SH3"/>
    <property type="match status" value="1"/>
</dbReference>
<dbReference type="PROSITE" id="PS50002">
    <property type="entry name" value="SH3"/>
    <property type="match status" value="1"/>
</dbReference>
<evidence type="ECO:0000256" key="2">
    <source>
        <dbReference type="ARBA" id="ARBA00012007"/>
    </source>
</evidence>